<name>A0A516PXC0_9ACTN</name>
<dbReference type="Proteomes" id="UP000319263">
    <property type="component" value="Chromosome"/>
</dbReference>
<dbReference type="InterPro" id="IPR036291">
    <property type="entry name" value="NAD(P)-bd_dom_sf"/>
</dbReference>
<gene>
    <name evidence="2" type="ORF">FOE78_07805</name>
</gene>
<evidence type="ECO:0000313" key="3">
    <source>
        <dbReference type="Proteomes" id="UP000319263"/>
    </source>
</evidence>
<keyword evidence="3" id="KW-1185">Reference proteome</keyword>
<dbReference type="OrthoDB" id="9771302at2"/>
<accession>A0A516PXC0</accession>
<dbReference type="EMBL" id="CP041692">
    <property type="protein sequence ID" value="QDP95816.1"/>
    <property type="molecule type" value="Genomic_DNA"/>
</dbReference>
<dbReference type="KEGG" id="mik:FOE78_07805"/>
<dbReference type="PANTHER" id="PTHR43162">
    <property type="match status" value="1"/>
</dbReference>
<protein>
    <submittedName>
        <fullName evidence="2">SDR family oxidoreductase</fullName>
    </submittedName>
</protein>
<dbReference type="AlphaFoldDB" id="A0A516PXC0"/>
<dbReference type="RefSeq" id="WP_143985783.1">
    <property type="nucleotide sequence ID" value="NZ_CP041692.1"/>
</dbReference>
<evidence type="ECO:0000259" key="1">
    <source>
        <dbReference type="Pfam" id="PF13460"/>
    </source>
</evidence>
<dbReference type="InterPro" id="IPR051604">
    <property type="entry name" value="Ergot_Alk_Oxidoreductase"/>
</dbReference>
<dbReference type="SUPFAM" id="SSF51735">
    <property type="entry name" value="NAD(P)-binding Rossmann-fold domains"/>
    <property type="match status" value="1"/>
</dbReference>
<organism evidence="2 3">
    <name type="scientific">Microlunatus elymi</name>
    <dbReference type="NCBI Taxonomy" id="2596828"/>
    <lineage>
        <taxon>Bacteria</taxon>
        <taxon>Bacillati</taxon>
        <taxon>Actinomycetota</taxon>
        <taxon>Actinomycetes</taxon>
        <taxon>Propionibacteriales</taxon>
        <taxon>Propionibacteriaceae</taxon>
        <taxon>Microlunatus</taxon>
    </lineage>
</organism>
<feature type="domain" description="NAD(P)-binding" evidence="1">
    <location>
        <begin position="9"/>
        <end position="146"/>
    </location>
</feature>
<sequence length="263" mass="27775">MPAKIMITGATGNLGRALVPVLQQAGAELRLLSRSEQPAGDGFEWVRGDVSTGEGLEVAVKGVDTIVHCAGSAQGDADKARHVVEAAAAAGVEHLVHVSVVGADTIPVVGRIDHSMFGYFAAKREAEQVVMGSPIPWTMLRPTQFHSFVVDQLDQLSRTPVLLPVFKGVSFQPVDVNDVAVRLGELALADPAGIAAPIGGPRIYSFDQLAHDYLTATGKRRVVVNLPVPGASVKAFRAGANMVPDYATGTGTWEAYLAERFGR</sequence>
<reference evidence="2 3" key="1">
    <citation type="submission" date="2019-07" db="EMBL/GenBank/DDBJ databases">
        <title>Microlunatus dokdonensis sp. nov. isolated from the rhizospheric soil of the wild plant Elymus tsukushiensis.</title>
        <authorList>
            <person name="Ghim S.-Y."/>
            <person name="Hwang Y.-J."/>
            <person name="Son J.-S."/>
            <person name="Shin J.-H."/>
        </authorList>
    </citation>
    <scope>NUCLEOTIDE SEQUENCE [LARGE SCALE GENOMIC DNA]</scope>
    <source>
        <strain evidence="2 3">KUDC0627</strain>
    </source>
</reference>
<dbReference type="Gene3D" id="3.40.50.720">
    <property type="entry name" value="NAD(P)-binding Rossmann-like Domain"/>
    <property type="match status" value="1"/>
</dbReference>
<proteinExistence type="predicted"/>
<dbReference type="PANTHER" id="PTHR43162:SF1">
    <property type="entry name" value="PRESTALK A DIFFERENTIATION PROTEIN A"/>
    <property type="match status" value="1"/>
</dbReference>
<evidence type="ECO:0000313" key="2">
    <source>
        <dbReference type="EMBL" id="QDP95816.1"/>
    </source>
</evidence>
<dbReference type="Pfam" id="PF13460">
    <property type="entry name" value="NAD_binding_10"/>
    <property type="match status" value="1"/>
</dbReference>
<dbReference type="InterPro" id="IPR016040">
    <property type="entry name" value="NAD(P)-bd_dom"/>
</dbReference>